<dbReference type="InterPro" id="IPR036388">
    <property type="entry name" value="WH-like_DNA-bd_sf"/>
</dbReference>
<keyword evidence="2" id="KW-0238">DNA-binding</keyword>
<dbReference type="SMART" id="SM00418">
    <property type="entry name" value="HTH_ARSR"/>
    <property type="match status" value="1"/>
</dbReference>
<dbReference type="GO" id="GO:0003700">
    <property type="term" value="F:DNA-binding transcription factor activity"/>
    <property type="evidence" value="ECO:0007669"/>
    <property type="project" value="InterPro"/>
</dbReference>
<sequence>MRDFMGVTRALGDENRVRALMALRGRELCLCQIIELLELAPSTVSKHMSILKQARLVDTRKSGRWVFYRLAGNGAAPEVQGAIAWLCKSLERDSFIVQDDDHLQEILKWDLSILCAAQGRKVNETC</sequence>
<dbReference type="PROSITE" id="PS50987">
    <property type="entry name" value="HTH_ARSR_2"/>
    <property type="match status" value="1"/>
</dbReference>
<feature type="domain" description="HTH arsR-type" evidence="4">
    <location>
        <begin position="1"/>
        <end position="90"/>
    </location>
</feature>
<evidence type="ECO:0000313" key="6">
    <source>
        <dbReference type="Proteomes" id="UP000807825"/>
    </source>
</evidence>
<evidence type="ECO:0000313" key="5">
    <source>
        <dbReference type="EMBL" id="MBI5248720.1"/>
    </source>
</evidence>
<proteinExistence type="predicted"/>
<organism evidence="5 6">
    <name type="scientific">Desulfomonile tiedjei</name>
    <dbReference type="NCBI Taxonomy" id="2358"/>
    <lineage>
        <taxon>Bacteria</taxon>
        <taxon>Pseudomonadati</taxon>
        <taxon>Thermodesulfobacteriota</taxon>
        <taxon>Desulfomonilia</taxon>
        <taxon>Desulfomonilales</taxon>
        <taxon>Desulfomonilaceae</taxon>
        <taxon>Desulfomonile</taxon>
    </lineage>
</organism>
<keyword evidence="3" id="KW-0804">Transcription</keyword>
<evidence type="ECO:0000256" key="1">
    <source>
        <dbReference type="ARBA" id="ARBA00023015"/>
    </source>
</evidence>
<evidence type="ECO:0000256" key="3">
    <source>
        <dbReference type="ARBA" id="ARBA00023163"/>
    </source>
</evidence>
<dbReference type="Gene3D" id="1.10.10.10">
    <property type="entry name" value="Winged helix-like DNA-binding domain superfamily/Winged helix DNA-binding domain"/>
    <property type="match status" value="1"/>
</dbReference>
<dbReference type="Proteomes" id="UP000807825">
    <property type="component" value="Unassembled WGS sequence"/>
</dbReference>
<comment type="caution">
    <text evidence="5">The sequence shown here is derived from an EMBL/GenBank/DDBJ whole genome shotgun (WGS) entry which is preliminary data.</text>
</comment>
<dbReference type="CDD" id="cd00090">
    <property type="entry name" value="HTH_ARSR"/>
    <property type="match status" value="1"/>
</dbReference>
<dbReference type="AlphaFoldDB" id="A0A9D6UYG4"/>
<keyword evidence="1" id="KW-0805">Transcription regulation</keyword>
<dbReference type="EMBL" id="JACRDE010000130">
    <property type="protein sequence ID" value="MBI5248720.1"/>
    <property type="molecule type" value="Genomic_DNA"/>
</dbReference>
<evidence type="ECO:0000256" key="2">
    <source>
        <dbReference type="ARBA" id="ARBA00023125"/>
    </source>
</evidence>
<dbReference type="PANTHER" id="PTHR33154:SF18">
    <property type="entry name" value="ARSENICAL RESISTANCE OPERON REPRESSOR"/>
    <property type="match status" value="1"/>
</dbReference>
<dbReference type="Pfam" id="PF01022">
    <property type="entry name" value="HTH_5"/>
    <property type="match status" value="1"/>
</dbReference>
<name>A0A9D6UYG4_9BACT</name>
<accession>A0A9D6UYG4</accession>
<dbReference type="InterPro" id="IPR011991">
    <property type="entry name" value="ArsR-like_HTH"/>
</dbReference>
<dbReference type="PANTHER" id="PTHR33154">
    <property type="entry name" value="TRANSCRIPTIONAL REGULATOR, ARSR FAMILY"/>
    <property type="match status" value="1"/>
</dbReference>
<dbReference type="InterPro" id="IPR051081">
    <property type="entry name" value="HTH_MetalResp_TranReg"/>
</dbReference>
<dbReference type="SUPFAM" id="SSF46785">
    <property type="entry name" value="Winged helix' DNA-binding domain"/>
    <property type="match status" value="1"/>
</dbReference>
<gene>
    <name evidence="5" type="ORF">HY912_04430</name>
</gene>
<evidence type="ECO:0000259" key="4">
    <source>
        <dbReference type="PROSITE" id="PS50987"/>
    </source>
</evidence>
<dbReference type="InterPro" id="IPR001845">
    <property type="entry name" value="HTH_ArsR_DNA-bd_dom"/>
</dbReference>
<protein>
    <submittedName>
        <fullName evidence="5">Winged helix-turn-helix transcriptional regulator</fullName>
    </submittedName>
</protein>
<dbReference type="InterPro" id="IPR036390">
    <property type="entry name" value="WH_DNA-bd_sf"/>
</dbReference>
<dbReference type="GO" id="GO:0003677">
    <property type="term" value="F:DNA binding"/>
    <property type="evidence" value="ECO:0007669"/>
    <property type="project" value="UniProtKB-KW"/>
</dbReference>
<dbReference type="PRINTS" id="PR00778">
    <property type="entry name" value="HTHARSR"/>
</dbReference>
<dbReference type="NCBIfam" id="NF033788">
    <property type="entry name" value="HTH_metalloreg"/>
    <property type="match status" value="1"/>
</dbReference>
<reference evidence="5" key="1">
    <citation type="submission" date="2020-07" db="EMBL/GenBank/DDBJ databases">
        <title>Huge and variable diversity of episymbiotic CPR bacteria and DPANN archaea in groundwater ecosystems.</title>
        <authorList>
            <person name="He C.Y."/>
            <person name="Keren R."/>
            <person name="Whittaker M."/>
            <person name="Farag I.F."/>
            <person name="Doudna J."/>
            <person name="Cate J.H.D."/>
            <person name="Banfield J.F."/>
        </authorList>
    </citation>
    <scope>NUCLEOTIDE SEQUENCE</scope>
    <source>
        <strain evidence="5">NC_groundwater_1664_Pr3_B-0.1um_52_9</strain>
    </source>
</reference>